<name>A0A4Y2H0W4_ARAVE</name>
<protein>
    <submittedName>
        <fullName evidence="1">Uncharacterized protein</fullName>
    </submittedName>
</protein>
<evidence type="ECO:0000313" key="1">
    <source>
        <dbReference type="EMBL" id="GBM57964.1"/>
    </source>
</evidence>
<keyword evidence="2" id="KW-1185">Reference proteome</keyword>
<dbReference type="SUPFAM" id="SSF53098">
    <property type="entry name" value="Ribonuclease H-like"/>
    <property type="match status" value="1"/>
</dbReference>
<gene>
    <name evidence="1" type="ORF">AVEN_72915_1</name>
</gene>
<proteinExistence type="predicted"/>
<dbReference type="EMBL" id="BGPR01001616">
    <property type="protein sequence ID" value="GBM57964.1"/>
    <property type="molecule type" value="Genomic_DNA"/>
</dbReference>
<dbReference type="InterPro" id="IPR036397">
    <property type="entry name" value="RNaseH_sf"/>
</dbReference>
<dbReference type="AlphaFoldDB" id="A0A4Y2H0W4"/>
<dbReference type="Proteomes" id="UP000499080">
    <property type="component" value="Unassembled WGS sequence"/>
</dbReference>
<accession>A0A4Y2H0W4</accession>
<dbReference type="CDD" id="cd09276">
    <property type="entry name" value="Rnase_HI_RT_non_LTR"/>
    <property type="match status" value="1"/>
</dbReference>
<dbReference type="InterPro" id="IPR012337">
    <property type="entry name" value="RNaseH-like_sf"/>
</dbReference>
<dbReference type="GO" id="GO:0003676">
    <property type="term" value="F:nucleic acid binding"/>
    <property type="evidence" value="ECO:0007669"/>
    <property type="project" value="InterPro"/>
</dbReference>
<comment type="caution">
    <text evidence="1">The sequence shown here is derived from an EMBL/GenBank/DDBJ whole genome shotgun (WGS) entry which is preliminary data.</text>
</comment>
<reference evidence="1 2" key="1">
    <citation type="journal article" date="2019" name="Sci. Rep.">
        <title>Orb-weaving spider Araneus ventricosus genome elucidates the spidroin gene catalogue.</title>
        <authorList>
            <person name="Kono N."/>
            <person name="Nakamura H."/>
            <person name="Ohtoshi R."/>
            <person name="Moran D.A.P."/>
            <person name="Shinohara A."/>
            <person name="Yoshida Y."/>
            <person name="Fujiwara M."/>
            <person name="Mori M."/>
            <person name="Tomita M."/>
            <person name="Arakawa K."/>
        </authorList>
    </citation>
    <scope>NUCLEOTIDE SEQUENCE [LARGE SCALE GENOMIC DNA]</scope>
</reference>
<evidence type="ECO:0000313" key="2">
    <source>
        <dbReference type="Proteomes" id="UP000499080"/>
    </source>
</evidence>
<organism evidence="1 2">
    <name type="scientific">Araneus ventricosus</name>
    <name type="common">Orbweaver spider</name>
    <name type="synonym">Epeira ventricosa</name>
    <dbReference type="NCBI Taxonomy" id="182803"/>
    <lineage>
        <taxon>Eukaryota</taxon>
        <taxon>Metazoa</taxon>
        <taxon>Ecdysozoa</taxon>
        <taxon>Arthropoda</taxon>
        <taxon>Chelicerata</taxon>
        <taxon>Arachnida</taxon>
        <taxon>Araneae</taxon>
        <taxon>Araneomorphae</taxon>
        <taxon>Entelegynae</taxon>
        <taxon>Araneoidea</taxon>
        <taxon>Araneidae</taxon>
        <taxon>Araneus</taxon>
    </lineage>
</organism>
<dbReference type="Gene3D" id="3.30.420.10">
    <property type="entry name" value="Ribonuclease H-like superfamily/Ribonuclease H"/>
    <property type="match status" value="1"/>
</dbReference>
<sequence>MEKSRYVLFSKLVRGPTIKWENQSISRKNHLQYLAVTIDHKLSWLPQVKEQGKRAMDQYQNLCKIAGKTWDINKNIRRLLYKTVIERTLCHGAAAWGHNMTSRLQKKLDSIQRLFLLYITGAYRTTPTAALLVVTGLQPLHLQIQQEATYARVARARSSSTFSPLYLAQQITRGKAVEFIFIPPNFLLHNQISLAENPIDSGAKAIYTDGSKTDEGTGSAYCILENYGIMDSLMARPIKIWTDSLSSLMAILNPKSQHSMVREIQTLFLCHKHIHLRWFKAHVVGYLGNECADQLAKEAITKMDPFFLPKTLSYLKSEIKSAALSIWQHSWDNGETGRSTHDIVPRVSNKLVGWNREEIMFVTGHGPFPSYLQSSNT</sequence>